<dbReference type="PANTHER" id="PTHR43811">
    <property type="entry name" value="FKBP-TYPE PEPTIDYL-PROLYL CIS-TRANS ISOMERASE FKPA"/>
    <property type="match status" value="1"/>
</dbReference>
<organism evidence="8 9">
    <name type="scientific">Acinetobacter marinus</name>
    <dbReference type="NCBI Taxonomy" id="281375"/>
    <lineage>
        <taxon>Bacteria</taxon>
        <taxon>Pseudomonadati</taxon>
        <taxon>Pseudomonadota</taxon>
        <taxon>Gammaproteobacteria</taxon>
        <taxon>Moraxellales</taxon>
        <taxon>Moraxellaceae</taxon>
        <taxon>Acinetobacter</taxon>
    </lineage>
</organism>
<reference evidence="9" key="1">
    <citation type="submission" date="2016-09" db="EMBL/GenBank/DDBJ databases">
        <authorList>
            <person name="Varghese N."/>
            <person name="Submissions S."/>
        </authorList>
    </citation>
    <scope>NUCLEOTIDE SEQUENCE [LARGE SCALE GENOMIC DNA]</scope>
    <source>
        <strain evidence="9">ANC 3699</strain>
    </source>
</reference>
<evidence type="ECO:0000259" key="7">
    <source>
        <dbReference type="PROSITE" id="PS50059"/>
    </source>
</evidence>
<protein>
    <recommendedName>
        <fullName evidence="6">Peptidyl-prolyl cis-trans isomerase</fullName>
        <ecNumber evidence="6">5.2.1.8</ecNumber>
    </recommendedName>
</protein>
<dbReference type="Gene3D" id="1.10.287.460">
    <property type="entry name" value="Peptidyl-prolyl cis-trans isomerase, FKBP-type, N-terminal domain"/>
    <property type="match status" value="1"/>
</dbReference>
<dbReference type="GO" id="GO:0006457">
    <property type="term" value="P:protein folding"/>
    <property type="evidence" value="ECO:0007669"/>
    <property type="project" value="InterPro"/>
</dbReference>
<evidence type="ECO:0000313" key="9">
    <source>
        <dbReference type="Proteomes" id="UP000242317"/>
    </source>
</evidence>
<dbReference type="Pfam" id="PF00254">
    <property type="entry name" value="FKBP_C"/>
    <property type="match status" value="1"/>
</dbReference>
<dbReference type="InterPro" id="IPR036944">
    <property type="entry name" value="PPIase_FKBP_N_sf"/>
</dbReference>
<evidence type="ECO:0000256" key="5">
    <source>
        <dbReference type="PROSITE-ProRule" id="PRU00277"/>
    </source>
</evidence>
<evidence type="ECO:0000256" key="1">
    <source>
        <dbReference type="ARBA" id="ARBA00000971"/>
    </source>
</evidence>
<dbReference type="InterPro" id="IPR046357">
    <property type="entry name" value="PPIase_dom_sf"/>
</dbReference>
<sequence length="254" mass="26964">MSKALPLVVAAVIGGAALVPVYMASKDPEKFQASAHSAPFNPESATAVEKISYVLGYEVTSQMTPPELDVNAFAAGAKAGHAKEEFPMTQDEVKAAYQEFIANQQKPAESTPDLAAQTAAGQAQATAQLASNDVNFLKENASKPNVKTTASGLQYTVDKAGTGKQPKATDTVRVHYEGKLVNGQVFDSSIARGEPVEFGLNQVIPGWTEGLQLMKEGAEYTFYIPAELGYGAEDKGVIPPNSTLIFKVQLIKVL</sequence>
<comment type="similarity">
    <text evidence="2 6">Belongs to the FKBP-type PPIase family.</text>
</comment>
<evidence type="ECO:0000256" key="6">
    <source>
        <dbReference type="RuleBase" id="RU003915"/>
    </source>
</evidence>
<dbReference type="InterPro" id="IPR001179">
    <property type="entry name" value="PPIase_FKBP_dom"/>
</dbReference>
<dbReference type="EC" id="5.2.1.8" evidence="6"/>
<evidence type="ECO:0000256" key="2">
    <source>
        <dbReference type="ARBA" id="ARBA00006577"/>
    </source>
</evidence>
<evidence type="ECO:0000256" key="4">
    <source>
        <dbReference type="ARBA" id="ARBA00023235"/>
    </source>
</evidence>
<dbReference type="GO" id="GO:0003755">
    <property type="term" value="F:peptidyl-prolyl cis-trans isomerase activity"/>
    <property type="evidence" value="ECO:0007669"/>
    <property type="project" value="UniProtKB-UniRule"/>
</dbReference>
<dbReference type="RefSeq" id="WP_092621809.1">
    <property type="nucleotide sequence ID" value="NZ_FMYK01000015.1"/>
</dbReference>
<feature type="domain" description="PPIase FKBP-type" evidence="7">
    <location>
        <begin position="169"/>
        <end position="254"/>
    </location>
</feature>
<gene>
    <name evidence="8" type="ORF">SAMN05421749_11516</name>
</gene>
<dbReference type="Pfam" id="PF01346">
    <property type="entry name" value="FKBP_N"/>
    <property type="match status" value="1"/>
</dbReference>
<dbReference type="InterPro" id="IPR000774">
    <property type="entry name" value="PPIase_FKBP_N"/>
</dbReference>
<dbReference type="SUPFAM" id="SSF54534">
    <property type="entry name" value="FKBP-like"/>
    <property type="match status" value="1"/>
</dbReference>
<keyword evidence="9" id="KW-1185">Reference proteome</keyword>
<keyword evidence="3 5" id="KW-0697">Rotamase</keyword>
<accession>A0A1G6PF61</accession>
<evidence type="ECO:0000256" key="3">
    <source>
        <dbReference type="ARBA" id="ARBA00023110"/>
    </source>
</evidence>
<dbReference type="Proteomes" id="UP000242317">
    <property type="component" value="Unassembled WGS sequence"/>
</dbReference>
<dbReference type="PROSITE" id="PS50059">
    <property type="entry name" value="FKBP_PPIASE"/>
    <property type="match status" value="1"/>
</dbReference>
<dbReference type="OrthoDB" id="9814548at2"/>
<proteinExistence type="inferred from homology"/>
<evidence type="ECO:0000313" key="8">
    <source>
        <dbReference type="EMBL" id="SDC78641.1"/>
    </source>
</evidence>
<dbReference type="FunFam" id="3.10.50.40:FF:000006">
    <property type="entry name" value="Peptidyl-prolyl cis-trans isomerase"/>
    <property type="match status" value="1"/>
</dbReference>
<dbReference type="EMBL" id="FMYK01000015">
    <property type="protein sequence ID" value="SDC78641.1"/>
    <property type="molecule type" value="Genomic_DNA"/>
</dbReference>
<comment type="catalytic activity">
    <reaction evidence="1 5 6">
        <text>[protein]-peptidylproline (omega=180) = [protein]-peptidylproline (omega=0)</text>
        <dbReference type="Rhea" id="RHEA:16237"/>
        <dbReference type="Rhea" id="RHEA-COMP:10747"/>
        <dbReference type="Rhea" id="RHEA-COMP:10748"/>
        <dbReference type="ChEBI" id="CHEBI:83833"/>
        <dbReference type="ChEBI" id="CHEBI:83834"/>
        <dbReference type="EC" id="5.2.1.8"/>
    </reaction>
</comment>
<dbReference type="PANTHER" id="PTHR43811:SF57">
    <property type="entry name" value="FKBP-TYPE PEPTIDYL-PROLYL CIS-TRANS ISOMERASE FKPA-RELATED"/>
    <property type="match status" value="1"/>
</dbReference>
<name>A0A1G6PF61_9GAMM</name>
<dbReference type="AlphaFoldDB" id="A0A1G6PF61"/>
<keyword evidence="4 5" id="KW-0413">Isomerase</keyword>
<dbReference type="Gene3D" id="3.10.50.40">
    <property type="match status" value="1"/>
</dbReference>